<evidence type="ECO:0000313" key="6">
    <source>
        <dbReference type="EMBL" id="KNC78489.1"/>
    </source>
</evidence>
<dbReference type="AlphaFoldDB" id="A0A0L0FP22"/>
<reference evidence="6 7" key="1">
    <citation type="submission" date="2011-02" db="EMBL/GenBank/DDBJ databases">
        <title>The Genome Sequence of Sphaeroforma arctica JP610.</title>
        <authorList>
            <consortium name="The Broad Institute Genome Sequencing Platform"/>
            <person name="Russ C."/>
            <person name="Cuomo C."/>
            <person name="Young S.K."/>
            <person name="Zeng Q."/>
            <person name="Gargeya S."/>
            <person name="Alvarado L."/>
            <person name="Berlin A."/>
            <person name="Chapman S.B."/>
            <person name="Chen Z."/>
            <person name="Freedman E."/>
            <person name="Gellesch M."/>
            <person name="Goldberg J."/>
            <person name="Griggs A."/>
            <person name="Gujja S."/>
            <person name="Heilman E."/>
            <person name="Heiman D."/>
            <person name="Howarth C."/>
            <person name="Mehta T."/>
            <person name="Neiman D."/>
            <person name="Pearson M."/>
            <person name="Roberts A."/>
            <person name="Saif S."/>
            <person name="Shea T."/>
            <person name="Shenoy N."/>
            <person name="Sisk P."/>
            <person name="Stolte C."/>
            <person name="Sykes S."/>
            <person name="White J."/>
            <person name="Yandava C."/>
            <person name="Burger G."/>
            <person name="Gray M.W."/>
            <person name="Holland P.W.H."/>
            <person name="King N."/>
            <person name="Lang F.B.F."/>
            <person name="Roger A.J."/>
            <person name="Ruiz-Trillo I."/>
            <person name="Haas B."/>
            <person name="Nusbaum C."/>
            <person name="Birren B."/>
        </authorList>
    </citation>
    <scope>NUCLEOTIDE SEQUENCE [LARGE SCALE GENOMIC DNA]</scope>
    <source>
        <strain evidence="6 7">JP610</strain>
    </source>
</reference>
<gene>
    <name evidence="6" type="ORF">SARC_09082</name>
</gene>
<dbReference type="InterPro" id="IPR002778">
    <property type="entry name" value="Signal_recog_particle_SRP19"/>
</dbReference>
<sequence length="102" mass="11477">MVAACNRLGLNGVAERKMYSRDWGCVGIVKIQLYNSNGAPLRSDIPNRKSLYLLLAKNIKESPRTPREEVELPKPITVQTAPTSEKAIKKKQKKQKAKMIRA</sequence>
<protein>
    <submittedName>
        <fullName evidence="6">Uncharacterized protein</fullName>
    </submittedName>
</protein>
<feature type="region of interest" description="Disordered" evidence="5">
    <location>
        <begin position="63"/>
        <end position="102"/>
    </location>
</feature>
<dbReference type="PANTHER" id="PTHR17453:SF0">
    <property type="entry name" value="SIGNAL RECOGNITION PARTICLE 19 KDA PROTEIN"/>
    <property type="match status" value="1"/>
</dbReference>
<evidence type="ECO:0000256" key="1">
    <source>
        <dbReference type="ARBA" id="ARBA00004496"/>
    </source>
</evidence>
<evidence type="ECO:0000256" key="2">
    <source>
        <dbReference type="ARBA" id="ARBA00022490"/>
    </source>
</evidence>
<keyword evidence="4" id="KW-0687">Ribonucleoprotein</keyword>
<feature type="compositionally biased region" description="Basic and acidic residues" evidence="5">
    <location>
        <begin position="63"/>
        <end position="72"/>
    </location>
</feature>
<evidence type="ECO:0000256" key="5">
    <source>
        <dbReference type="SAM" id="MobiDB-lite"/>
    </source>
</evidence>
<dbReference type="PANTHER" id="PTHR17453">
    <property type="entry name" value="SIGNAL RECOGNITION PARTICLE 19 KD PROTEIN"/>
    <property type="match status" value="1"/>
</dbReference>
<evidence type="ECO:0000256" key="3">
    <source>
        <dbReference type="ARBA" id="ARBA00023135"/>
    </source>
</evidence>
<keyword evidence="3" id="KW-0733">Signal recognition particle</keyword>
<accession>A0A0L0FP22</accession>
<dbReference type="Proteomes" id="UP000054560">
    <property type="component" value="Unassembled WGS sequence"/>
</dbReference>
<proteinExistence type="predicted"/>
<dbReference type="SUPFAM" id="SSF69695">
    <property type="entry name" value="SRP19"/>
    <property type="match status" value="1"/>
</dbReference>
<dbReference type="GO" id="GO:0005786">
    <property type="term" value="C:signal recognition particle, endoplasmic reticulum targeting"/>
    <property type="evidence" value="ECO:0007669"/>
    <property type="project" value="UniProtKB-KW"/>
</dbReference>
<organism evidence="6 7">
    <name type="scientific">Sphaeroforma arctica JP610</name>
    <dbReference type="NCBI Taxonomy" id="667725"/>
    <lineage>
        <taxon>Eukaryota</taxon>
        <taxon>Ichthyosporea</taxon>
        <taxon>Ichthyophonida</taxon>
        <taxon>Sphaeroforma</taxon>
    </lineage>
</organism>
<evidence type="ECO:0000313" key="7">
    <source>
        <dbReference type="Proteomes" id="UP000054560"/>
    </source>
</evidence>
<name>A0A0L0FP22_9EUKA</name>
<dbReference type="RefSeq" id="XP_014152391.1">
    <property type="nucleotide sequence ID" value="XM_014296916.1"/>
</dbReference>
<dbReference type="EMBL" id="KQ242480">
    <property type="protein sequence ID" value="KNC78489.1"/>
    <property type="molecule type" value="Genomic_DNA"/>
</dbReference>
<dbReference type="Pfam" id="PF01922">
    <property type="entry name" value="SRP19"/>
    <property type="match status" value="1"/>
</dbReference>
<keyword evidence="2" id="KW-0963">Cytoplasm</keyword>
<dbReference type="GO" id="GO:0008312">
    <property type="term" value="F:7S RNA binding"/>
    <property type="evidence" value="ECO:0007669"/>
    <property type="project" value="InterPro"/>
</dbReference>
<dbReference type="InterPro" id="IPR036521">
    <property type="entry name" value="SRP19-like_sf"/>
</dbReference>
<dbReference type="Gene3D" id="3.30.56.30">
    <property type="entry name" value="Signal recognition particle, SRP19-like subunit"/>
    <property type="match status" value="1"/>
</dbReference>
<dbReference type="GO" id="GO:0006617">
    <property type="term" value="P:SRP-dependent cotranslational protein targeting to membrane, signal sequence recognition"/>
    <property type="evidence" value="ECO:0007669"/>
    <property type="project" value="TreeGrafter"/>
</dbReference>
<dbReference type="OrthoDB" id="2190947at2759"/>
<keyword evidence="7" id="KW-1185">Reference proteome</keyword>
<dbReference type="GeneID" id="25909586"/>
<feature type="compositionally biased region" description="Basic residues" evidence="5">
    <location>
        <begin position="88"/>
        <end position="102"/>
    </location>
</feature>
<evidence type="ECO:0000256" key="4">
    <source>
        <dbReference type="ARBA" id="ARBA00023274"/>
    </source>
</evidence>
<comment type="subcellular location">
    <subcellularLocation>
        <location evidence="1">Cytoplasm</location>
    </subcellularLocation>
</comment>